<evidence type="ECO:0000313" key="3">
    <source>
        <dbReference type="EMBL" id="KDQ49013.1"/>
    </source>
</evidence>
<dbReference type="Proteomes" id="UP000027265">
    <property type="component" value="Unassembled WGS sequence"/>
</dbReference>
<keyword evidence="4" id="KW-1185">Reference proteome</keyword>
<dbReference type="STRING" id="933084.A0A067P268"/>
<feature type="region of interest" description="Disordered" evidence="1">
    <location>
        <begin position="72"/>
        <end position="93"/>
    </location>
</feature>
<evidence type="ECO:0000313" key="4">
    <source>
        <dbReference type="Proteomes" id="UP000027265"/>
    </source>
</evidence>
<dbReference type="InterPro" id="IPR040521">
    <property type="entry name" value="KDZ"/>
</dbReference>
<organism evidence="3 4">
    <name type="scientific">Jaapia argillacea MUCL 33604</name>
    <dbReference type="NCBI Taxonomy" id="933084"/>
    <lineage>
        <taxon>Eukaryota</taxon>
        <taxon>Fungi</taxon>
        <taxon>Dikarya</taxon>
        <taxon>Basidiomycota</taxon>
        <taxon>Agaricomycotina</taxon>
        <taxon>Agaricomycetes</taxon>
        <taxon>Agaricomycetidae</taxon>
        <taxon>Jaapiales</taxon>
        <taxon>Jaapiaceae</taxon>
        <taxon>Jaapia</taxon>
    </lineage>
</organism>
<dbReference type="InParanoid" id="A0A067P268"/>
<proteinExistence type="predicted"/>
<feature type="non-terminal residue" evidence="3">
    <location>
        <position position="1"/>
    </location>
</feature>
<dbReference type="PANTHER" id="PTHR33096:SF1">
    <property type="entry name" value="CXC1-LIKE CYSTEINE CLUSTER ASSOCIATED WITH KDZ TRANSPOSASES DOMAIN-CONTAINING PROTEIN"/>
    <property type="match status" value="1"/>
</dbReference>
<dbReference type="Pfam" id="PF18758">
    <property type="entry name" value="KDZ"/>
    <property type="match status" value="1"/>
</dbReference>
<protein>
    <recommendedName>
        <fullName evidence="2">CxC2-like cysteine cluster KDZ transposase-associated domain-containing protein</fullName>
    </recommendedName>
</protein>
<evidence type="ECO:0000256" key="1">
    <source>
        <dbReference type="SAM" id="MobiDB-lite"/>
    </source>
</evidence>
<dbReference type="PANTHER" id="PTHR33096">
    <property type="entry name" value="CXC2 DOMAIN-CONTAINING PROTEIN"/>
    <property type="match status" value="1"/>
</dbReference>
<feature type="domain" description="CxC2-like cysteine cluster KDZ transposase-associated" evidence="2">
    <location>
        <begin position="113"/>
        <end position="201"/>
    </location>
</feature>
<name>A0A067P268_9AGAM</name>
<evidence type="ECO:0000259" key="2">
    <source>
        <dbReference type="Pfam" id="PF18803"/>
    </source>
</evidence>
<dbReference type="Pfam" id="PF18803">
    <property type="entry name" value="CxC2"/>
    <property type="match status" value="1"/>
</dbReference>
<dbReference type="OrthoDB" id="3214502at2759"/>
<sequence length="865" mass="97252">RCTDCLGSPLLCGSCCRDWHRHLPYHRVEEWKGEYFQPSWLSSLGIEIHLGHGGNICPMNAPFFPDMVQSNADEPAVPTLDSGENPFLAEDDGIDESNWRDRLDEEMLSDQPKRPSHVPKLSGRTMTIIDVSGFHEMTVNFCACQSRKAETVQLLGMGLYPASVVRPSSAFTFKVLDDFTRHNLECKTNAHEYHDTLRRATRPAFPHTVPDRYRELLRCSRQWRHLKTMKWNAFGYGPSHDPQPGEAAIFCPACPQKDVNLPDGWRNEAQDKPWLYARQLNLDGNFKAERMRQKYPEDDVPLTNGSGYLVAEGPYTGYLDVAQDTPQKATCNNHKAQSQANTATKHLAVTGIVAAACARHGCFCPGSSANLQFGERQVNMDYILAQALKLTKVPGVCPTLVLYDIICQYGVYVEQRFSKLPQWLDIGGALDILKGIGLFHVHGHQDSCSPRYSPNYIIGAGQVDGEIIETLWASLNLIAVSCRGMGAGHRTETLDFHMMDSNWRKCLGIVASIIKKYRKACKHVPISAVAFQEIDQISSAVQKKNWLEAYIQAMANRQHNVAAMDIFAPLIKKAASKSDLQQDLARKEGPSGIIRGTSSWLSNGISIQEAQVELAAAVRKMGKKATADQMNQIEDRRRKLDVRIDNFQHAADRFLVQDLLYDNVFDPTIDGLWEDDYDYEAIQAQSDSTNGPVDAEKRLISLPSTLGAAQCLRRGLKKILEQEIELRQGQANDILDQIRISLGHKSFLYRTEIRHNKSQSTITRSWTRVGQVESTVQKNSRLYKQCRKALVRAAAPTNILQRYKELTREDLKVKTGVVDDPSQCGTRQNTLSWFWTMNLAQNANDQEMNDYLDDCKPALSGSVTC</sequence>
<accession>A0A067P268</accession>
<reference evidence="4" key="1">
    <citation type="journal article" date="2014" name="Proc. Natl. Acad. Sci. U.S.A.">
        <title>Extensive sampling of basidiomycete genomes demonstrates inadequacy of the white-rot/brown-rot paradigm for wood decay fungi.</title>
        <authorList>
            <person name="Riley R."/>
            <person name="Salamov A.A."/>
            <person name="Brown D.W."/>
            <person name="Nagy L.G."/>
            <person name="Floudas D."/>
            <person name="Held B.W."/>
            <person name="Levasseur A."/>
            <person name="Lombard V."/>
            <person name="Morin E."/>
            <person name="Otillar R."/>
            <person name="Lindquist E.A."/>
            <person name="Sun H."/>
            <person name="LaButti K.M."/>
            <person name="Schmutz J."/>
            <person name="Jabbour D."/>
            <person name="Luo H."/>
            <person name="Baker S.E."/>
            <person name="Pisabarro A.G."/>
            <person name="Walton J.D."/>
            <person name="Blanchette R.A."/>
            <person name="Henrissat B."/>
            <person name="Martin F."/>
            <person name="Cullen D."/>
            <person name="Hibbett D.S."/>
            <person name="Grigoriev I.V."/>
        </authorList>
    </citation>
    <scope>NUCLEOTIDE SEQUENCE [LARGE SCALE GENOMIC DNA]</scope>
    <source>
        <strain evidence="4">MUCL 33604</strain>
    </source>
</reference>
<gene>
    <name evidence="3" type="ORF">JAAARDRAFT_144073</name>
</gene>
<dbReference type="HOGENOM" id="CLU_003703_13_1_1"/>
<dbReference type="EMBL" id="KL197854">
    <property type="protein sequence ID" value="KDQ49013.1"/>
    <property type="molecule type" value="Genomic_DNA"/>
</dbReference>
<dbReference type="InterPro" id="IPR041457">
    <property type="entry name" value="CxC2_KDZ-assoc"/>
</dbReference>
<dbReference type="AlphaFoldDB" id="A0A067P268"/>